<feature type="compositionally biased region" description="Low complexity" evidence="1">
    <location>
        <begin position="44"/>
        <end position="53"/>
    </location>
</feature>
<reference evidence="4" key="1">
    <citation type="submission" date="2020-10" db="EMBL/GenBank/DDBJ databases">
        <authorList>
            <person name="Gilroy R."/>
        </authorList>
    </citation>
    <scope>NUCLEOTIDE SEQUENCE</scope>
    <source>
        <strain evidence="4">ChiHjej10B9-9673</strain>
    </source>
</reference>
<dbReference type="SUPFAM" id="SSF52266">
    <property type="entry name" value="SGNH hydrolase"/>
    <property type="match status" value="1"/>
</dbReference>
<dbReference type="InterPro" id="IPR036514">
    <property type="entry name" value="SGNH_hydro_sf"/>
</dbReference>
<evidence type="ECO:0000256" key="1">
    <source>
        <dbReference type="SAM" id="MobiDB-lite"/>
    </source>
</evidence>
<dbReference type="EMBL" id="DVJK01000061">
    <property type="protein sequence ID" value="HIS66352.1"/>
    <property type="molecule type" value="Genomic_DNA"/>
</dbReference>
<keyword evidence="2" id="KW-0472">Membrane</keyword>
<dbReference type="AlphaFoldDB" id="A0A9D1JUP4"/>
<dbReference type="Pfam" id="PF13472">
    <property type="entry name" value="Lipase_GDSL_2"/>
    <property type="match status" value="1"/>
</dbReference>
<protein>
    <recommendedName>
        <fullName evidence="3">SGNH hydrolase-type esterase domain-containing protein</fullName>
    </recommendedName>
</protein>
<evidence type="ECO:0000313" key="4">
    <source>
        <dbReference type="EMBL" id="HIS66352.1"/>
    </source>
</evidence>
<keyword evidence="2" id="KW-1133">Transmembrane helix</keyword>
<evidence type="ECO:0000259" key="3">
    <source>
        <dbReference type="Pfam" id="PF13472"/>
    </source>
</evidence>
<organism evidence="4 5">
    <name type="scientific">Candidatus Scatomorpha merdipullorum</name>
    <dbReference type="NCBI Taxonomy" id="2840927"/>
    <lineage>
        <taxon>Bacteria</taxon>
        <taxon>Bacillati</taxon>
        <taxon>Bacillota</taxon>
        <taxon>Clostridia</taxon>
        <taxon>Eubacteriales</taxon>
        <taxon>Candidatus Scatomorpha</taxon>
    </lineage>
</organism>
<keyword evidence="2" id="KW-0812">Transmembrane</keyword>
<accession>A0A9D1JUP4</accession>
<feature type="region of interest" description="Disordered" evidence="1">
    <location>
        <begin position="43"/>
        <end position="101"/>
    </location>
</feature>
<sequence length="308" mass="32668">MAARGNHSRRGSGGGAAAIKIILLLCVVLVMVAAGSTLFSGRESPVAESAAPVTPTPPAEPVDNLVTSPDTQPSAPALTPNAEPSPHPSADAPRPPAGTAAAVGADIAVPASGAVDDGYFADAVFVGNSRTQGLQMYGGVTGTTFWTKVGLTVSSAATDRFVVLNNQWLTVSEALAQASYNKVYIMLGMNELGWVYESVYKDDYGKLIDVIQSTHPDATIYVQSIIPVSHWKETSDSDNGTYTNANVIRLQTVLVELCKEKGVNYVNVAEVMQDTDGCLFPEATQDGTHLTAEYCKIWMDYLRTHTVQ</sequence>
<feature type="compositionally biased region" description="Polar residues" evidence="1">
    <location>
        <begin position="65"/>
        <end position="74"/>
    </location>
</feature>
<reference evidence="4" key="2">
    <citation type="journal article" date="2021" name="PeerJ">
        <title>Extensive microbial diversity within the chicken gut microbiome revealed by metagenomics and culture.</title>
        <authorList>
            <person name="Gilroy R."/>
            <person name="Ravi A."/>
            <person name="Getino M."/>
            <person name="Pursley I."/>
            <person name="Horton D.L."/>
            <person name="Alikhan N.F."/>
            <person name="Baker D."/>
            <person name="Gharbi K."/>
            <person name="Hall N."/>
            <person name="Watson M."/>
            <person name="Adriaenssens E.M."/>
            <person name="Foster-Nyarko E."/>
            <person name="Jarju S."/>
            <person name="Secka A."/>
            <person name="Antonio M."/>
            <person name="Oren A."/>
            <person name="Chaudhuri R.R."/>
            <person name="La Ragione R."/>
            <person name="Hildebrand F."/>
            <person name="Pallen M.J."/>
        </authorList>
    </citation>
    <scope>NUCLEOTIDE SEQUENCE</scope>
    <source>
        <strain evidence="4">ChiHjej10B9-9673</strain>
    </source>
</reference>
<feature type="transmembrane region" description="Helical" evidence="2">
    <location>
        <begin position="21"/>
        <end position="39"/>
    </location>
</feature>
<proteinExistence type="predicted"/>
<comment type="caution">
    <text evidence="4">The sequence shown here is derived from an EMBL/GenBank/DDBJ whole genome shotgun (WGS) entry which is preliminary data.</text>
</comment>
<evidence type="ECO:0000313" key="5">
    <source>
        <dbReference type="Proteomes" id="UP000824001"/>
    </source>
</evidence>
<gene>
    <name evidence="4" type="ORF">IAC18_02195</name>
</gene>
<name>A0A9D1JUP4_9FIRM</name>
<feature type="domain" description="SGNH hydrolase-type esterase" evidence="3">
    <location>
        <begin position="129"/>
        <end position="293"/>
    </location>
</feature>
<dbReference type="Proteomes" id="UP000824001">
    <property type="component" value="Unassembled WGS sequence"/>
</dbReference>
<dbReference type="Gene3D" id="3.40.50.1110">
    <property type="entry name" value="SGNH hydrolase"/>
    <property type="match status" value="1"/>
</dbReference>
<evidence type="ECO:0000256" key="2">
    <source>
        <dbReference type="SAM" id="Phobius"/>
    </source>
</evidence>
<dbReference type="InterPro" id="IPR013830">
    <property type="entry name" value="SGNH_hydro"/>
</dbReference>